<dbReference type="InterPro" id="IPR050190">
    <property type="entry name" value="UPF0213_domain"/>
</dbReference>
<organism evidence="3 4">
    <name type="scientific">candidate division WWE3 bacterium CG_4_9_14_0_2_um_filter_48_10</name>
    <dbReference type="NCBI Taxonomy" id="1975078"/>
    <lineage>
        <taxon>Bacteria</taxon>
        <taxon>Katanobacteria</taxon>
    </lineage>
</organism>
<name>A0A2M8EHU9_UNCKA</name>
<evidence type="ECO:0000256" key="1">
    <source>
        <dbReference type="ARBA" id="ARBA00007435"/>
    </source>
</evidence>
<dbReference type="Proteomes" id="UP000228781">
    <property type="component" value="Unassembled WGS sequence"/>
</dbReference>
<comment type="caution">
    <text evidence="3">The sequence shown here is derived from an EMBL/GenBank/DDBJ whole genome shotgun (WGS) entry which is preliminary data.</text>
</comment>
<reference evidence="4" key="1">
    <citation type="submission" date="2017-09" db="EMBL/GenBank/DDBJ databases">
        <title>Depth-based differentiation of microbial function through sediment-hosted aquifers and enrichment of novel symbionts in the deep terrestrial subsurface.</title>
        <authorList>
            <person name="Probst A.J."/>
            <person name="Ladd B."/>
            <person name="Jarett J.K."/>
            <person name="Geller-Mcgrath D.E."/>
            <person name="Sieber C.M.K."/>
            <person name="Emerson J.B."/>
            <person name="Anantharaman K."/>
            <person name="Thomas B.C."/>
            <person name="Malmstrom R."/>
            <person name="Stieglmeier M."/>
            <person name="Klingl A."/>
            <person name="Woyke T."/>
            <person name="Ryan C.M."/>
            <person name="Banfield J.F."/>
        </authorList>
    </citation>
    <scope>NUCLEOTIDE SEQUENCE [LARGE SCALE GENOMIC DNA]</scope>
</reference>
<dbReference type="AlphaFoldDB" id="A0A2M8EHU9"/>
<proteinExistence type="inferred from homology"/>
<accession>A0A2M8EHU9</accession>
<dbReference type="Gene3D" id="3.40.1440.10">
    <property type="entry name" value="GIY-YIG endonuclease"/>
    <property type="match status" value="1"/>
</dbReference>
<dbReference type="EMBL" id="PFSK01000047">
    <property type="protein sequence ID" value="PJC21848.1"/>
    <property type="molecule type" value="Genomic_DNA"/>
</dbReference>
<sequence>MYHVYVLKSVRARKSYVGVTDDIKRRLKEHNSGKMRFTKRYKPWELLHSEEYQTLKEAGRREHYLKSGVGRRFLKKLFKDKI</sequence>
<dbReference type="PANTHER" id="PTHR34477">
    <property type="entry name" value="UPF0213 PROTEIN YHBQ"/>
    <property type="match status" value="1"/>
</dbReference>
<evidence type="ECO:0000313" key="3">
    <source>
        <dbReference type="EMBL" id="PJC21848.1"/>
    </source>
</evidence>
<dbReference type="InterPro" id="IPR000305">
    <property type="entry name" value="GIY-YIG_endonuc"/>
</dbReference>
<dbReference type="Pfam" id="PF01541">
    <property type="entry name" value="GIY-YIG"/>
    <property type="match status" value="1"/>
</dbReference>
<dbReference type="PROSITE" id="PS50164">
    <property type="entry name" value="GIY_YIG"/>
    <property type="match status" value="1"/>
</dbReference>
<keyword evidence="3" id="KW-0540">Nuclease</keyword>
<protein>
    <submittedName>
        <fullName evidence="3">Endonuclease</fullName>
    </submittedName>
</protein>
<comment type="similarity">
    <text evidence="1">Belongs to the UPF0213 family.</text>
</comment>
<dbReference type="SUPFAM" id="SSF82771">
    <property type="entry name" value="GIY-YIG endonuclease"/>
    <property type="match status" value="1"/>
</dbReference>
<evidence type="ECO:0000259" key="2">
    <source>
        <dbReference type="PROSITE" id="PS50164"/>
    </source>
</evidence>
<gene>
    <name evidence="3" type="ORF">CO059_03080</name>
</gene>
<dbReference type="CDD" id="cd10449">
    <property type="entry name" value="GIY-YIG_SLX1_like"/>
    <property type="match status" value="1"/>
</dbReference>
<dbReference type="GO" id="GO:0004519">
    <property type="term" value="F:endonuclease activity"/>
    <property type="evidence" value="ECO:0007669"/>
    <property type="project" value="UniProtKB-KW"/>
</dbReference>
<keyword evidence="3" id="KW-0378">Hydrolase</keyword>
<dbReference type="PANTHER" id="PTHR34477:SF5">
    <property type="entry name" value="BSL5627 PROTEIN"/>
    <property type="match status" value="1"/>
</dbReference>
<dbReference type="InterPro" id="IPR035901">
    <property type="entry name" value="GIY-YIG_endonuc_sf"/>
</dbReference>
<feature type="domain" description="GIY-YIG" evidence="2">
    <location>
        <begin position="1"/>
        <end position="77"/>
    </location>
</feature>
<evidence type="ECO:0000313" key="4">
    <source>
        <dbReference type="Proteomes" id="UP000228781"/>
    </source>
</evidence>
<keyword evidence="3" id="KW-0255">Endonuclease</keyword>